<dbReference type="InterPro" id="IPR016007">
    <property type="entry name" value="Alpha_rhamnosid"/>
</dbReference>
<dbReference type="EC" id="3.2.1.40" evidence="2"/>
<reference evidence="8" key="1">
    <citation type="submission" date="2021-02" db="EMBL/GenBank/DDBJ databases">
        <authorList>
            <person name="Nowell W R."/>
        </authorList>
    </citation>
    <scope>NUCLEOTIDE SEQUENCE</scope>
</reference>
<dbReference type="AlphaFoldDB" id="A0A815EBK2"/>
<evidence type="ECO:0000256" key="1">
    <source>
        <dbReference type="ARBA" id="ARBA00001445"/>
    </source>
</evidence>
<evidence type="ECO:0000259" key="4">
    <source>
        <dbReference type="Pfam" id="PF05592"/>
    </source>
</evidence>
<dbReference type="PANTHER" id="PTHR33307:SF6">
    <property type="entry name" value="ALPHA-RHAMNOSIDASE (EUROFUNG)-RELATED"/>
    <property type="match status" value="1"/>
</dbReference>
<dbReference type="SUPFAM" id="SSF48208">
    <property type="entry name" value="Six-hairpin glycosidases"/>
    <property type="match status" value="1"/>
</dbReference>
<dbReference type="Proteomes" id="UP000681720">
    <property type="component" value="Unassembled WGS sequence"/>
</dbReference>
<evidence type="ECO:0000313" key="7">
    <source>
        <dbReference type="EMBL" id="CAF1254944.1"/>
    </source>
</evidence>
<dbReference type="Pfam" id="PF08531">
    <property type="entry name" value="Bac_rhamnosid_N"/>
    <property type="match status" value="1"/>
</dbReference>
<dbReference type="InterPro" id="IPR008928">
    <property type="entry name" value="6-hairpin_glycosidase_sf"/>
</dbReference>
<comment type="catalytic activity">
    <reaction evidence="1">
        <text>Hydrolysis of terminal non-reducing alpha-L-rhamnose residues in alpha-L-rhamnosides.</text>
        <dbReference type="EC" id="3.2.1.40"/>
    </reaction>
</comment>
<accession>A0A815EBK2</accession>
<dbReference type="InterPro" id="IPR012341">
    <property type="entry name" value="6hp_glycosidase-like_sf"/>
</dbReference>
<dbReference type="Proteomes" id="UP000663834">
    <property type="component" value="Unassembled WGS sequence"/>
</dbReference>
<gene>
    <name evidence="7" type="ORF">CJN711_LOCUS14682</name>
    <name evidence="9" type="ORF">GIL414_LOCUS18890</name>
    <name evidence="8" type="ORF">KQP761_LOCUS5120</name>
</gene>
<keyword evidence="3" id="KW-0732">Signal</keyword>
<dbReference type="EMBL" id="CAJOBJ010009447">
    <property type="protein sequence ID" value="CAF4138573.1"/>
    <property type="molecule type" value="Genomic_DNA"/>
</dbReference>
<evidence type="ECO:0000313" key="10">
    <source>
        <dbReference type="Proteomes" id="UP000663834"/>
    </source>
</evidence>
<organism evidence="8 10">
    <name type="scientific">Rotaria magnacalcarata</name>
    <dbReference type="NCBI Taxonomy" id="392030"/>
    <lineage>
        <taxon>Eukaryota</taxon>
        <taxon>Metazoa</taxon>
        <taxon>Spiralia</taxon>
        <taxon>Gnathifera</taxon>
        <taxon>Rotifera</taxon>
        <taxon>Eurotatoria</taxon>
        <taxon>Bdelloidea</taxon>
        <taxon>Philodinida</taxon>
        <taxon>Philodinidae</taxon>
        <taxon>Rotaria</taxon>
    </lineage>
</organism>
<evidence type="ECO:0000259" key="5">
    <source>
        <dbReference type="Pfam" id="PF08531"/>
    </source>
</evidence>
<feature type="domain" description="Bacterial alpha-L-rhamnosidase N-terminal" evidence="5">
    <location>
        <begin position="174"/>
        <end position="350"/>
    </location>
</feature>
<proteinExistence type="predicted"/>
<protein>
    <recommendedName>
        <fullName evidence="2">alpha-L-rhamnosidase</fullName>
        <ecNumber evidence="2">3.2.1.40</ecNumber>
    </recommendedName>
</protein>
<dbReference type="EMBL" id="CAJNOW010001136">
    <property type="protein sequence ID" value="CAF1308217.1"/>
    <property type="molecule type" value="Genomic_DNA"/>
</dbReference>
<dbReference type="Proteomes" id="UP000663855">
    <property type="component" value="Unassembled WGS sequence"/>
</dbReference>
<dbReference type="PANTHER" id="PTHR33307">
    <property type="entry name" value="ALPHA-RHAMNOSIDASE (EUROFUNG)"/>
    <property type="match status" value="1"/>
</dbReference>
<dbReference type="Gene3D" id="2.60.120.260">
    <property type="entry name" value="Galactose-binding domain-like"/>
    <property type="match status" value="2"/>
</dbReference>
<dbReference type="Pfam" id="PF25788">
    <property type="entry name" value="Ig_Rha78A_N"/>
    <property type="match status" value="1"/>
</dbReference>
<dbReference type="GO" id="GO:0005975">
    <property type="term" value="P:carbohydrate metabolic process"/>
    <property type="evidence" value="ECO:0007669"/>
    <property type="project" value="InterPro"/>
</dbReference>
<dbReference type="InterPro" id="IPR013783">
    <property type="entry name" value="Ig-like_fold"/>
</dbReference>
<comment type="caution">
    <text evidence="8">The sequence shown here is derived from an EMBL/GenBank/DDBJ whole genome shotgun (WGS) entry which is preliminary data.</text>
</comment>
<sequence>MLKIFFGLLWLLGDIVPWYLASNTIRPTDVRIEYWLLKQYNDVVIDTHTPIISWSLPAFANNNHQQRDIQQMAYQIKIYERPTHDTNISILLWDTEPTSSSFSTVQYNGPMFATDRRYELHLRYWSSDGMKSNWFIGKFRTVFSDVFNGSQWIGSNSINMNQLRKTFNIESSSSITSAFAAISGIGYYELHVNGQPVDPSRKLDVGWTTYQQRTLYVSYDMTKFLTVGANAIGVFLGQGWYNRQQWIIGPGPRTELSTQYGPPRFIFHLTICLSDKSTININSDETWLGREAEHRADNVYMGTVVDYRAARPTFSTVTFFDNTSLWINASILSSPAKDGTLSLQRMPPIRAGPDALNIPDLSSIDDITTSIVESYLYGADLTKFNGVLIPIGTDYSNGQIFDLGQNFAGWCRVTRINVPSSYIVQLRHSEYRYSQGTNGIKFNGIDTENLDSIASTDTFILNGSANETIEPMFTYHGFRYLLVNGLPDVDSSQVTCYPVHTQTSLIGNFSSSSVILNQIQHNILWSQLSNTMSLPTDCPQRNERRGWMGDAGLSVDEALYNFDLIQFYLNFLTMIQDNQAADGAISDTVPFTVGFSPADPNWGTAYIKITWALYEHTGDITILQQYYTSIRAWIDCLTRQYRQTGLAHFFGHWGDWVPVAPMTNLSLISSFAYLHDVHRFINISTILNQTEDAKNYTDLYHTLAKEFHTTFYDGTLRGYADNSQAANVLALALPNVVPDEIQTTVWESLLNNIKSQNVHFTGGIVSVAQLYPLLSSNGNHDLAVQLASSTTYPSYGHMFNNPIQNATTTWETWNTLPDSAGSSLNHHMFNSIGSWFYRYLAGLHLSLAEHRIYIHPRMTFDETLLKAVSATVKTQKGLVRVAWTRAVDLLERLSMPSLSAQIVKMTVTIPTTLEGIISFDPLLKFGQCHSIYVDQKLLWKRSSLYCRQHVHTSAIDDLSLITVVNGVKQLSEVVQSGTMTLRVSSGQYQFRAVWVEKAC</sequence>
<dbReference type="InterPro" id="IPR035396">
    <property type="entry name" value="Bac_rhamnosid6H"/>
</dbReference>
<feature type="domain" description="Alpha-L-rhamnosidase concanavalin-like" evidence="4">
    <location>
        <begin position="399"/>
        <end position="495"/>
    </location>
</feature>
<evidence type="ECO:0000256" key="2">
    <source>
        <dbReference type="ARBA" id="ARBA00012652"/>
    </source>
</evidence>
<evidence type="ECO:0000313" key="9">
    <source>
        <dbReference type="EMBL" id="CAF4138573.1"/>
    </source>
</evidence>
<evidence type="ECO:0000259" key="6">
    <source>
        <dbReference type="Pfam" id="PF17389"/>
    </source>
</evidence>
<dbReference type="Gene3D" id="2.60.40.10">
    <property type="entry name" value="Immunoglobulins"/>
    <property type="match status" value="1"/>
</dbReference>
<dbReference type="InterPro" id="IPR008902">
    <property type="entry name" value="Rhamnosid_concanavalin"/>
</dbReference>
<dbReference type="Pfam" id="PF17389">
    <property type="entry name" value="Bac_rhamnosid6H"/>
    <property type="match status" value="1"/>
</dbReference>
<evidence type="ECO:0000256" key="3">
    <source>
        <dbReference type="SAM" id="SignalP"/>
    </source>
</evidence>
<dbReference type="GO" id="GO:0030596">
    <property type="term" value="F:alpha-L-rhamnosidase activity"/>
    <property type="evidence" value="ECO:0007669"/>
    <property type="project" value="UniProtKB-EC"/>
</dbReference>
<dbReference type="Gene3D" id="1.50.10.10">
    <property type="match status" value="1"/>
</dbReference>
<evidence type="ECO:0000313" key="8">
    <source>
        <dbReference type="EMBL" id="CAF1308217.1"/>
    </source>
</evidence>
<name>A0A815EBK2_9BILA</name>
<dbReference type="EMBL" id="CAJNOV010006679">
    <property type="protein sequence ID" value="CAF1254944.1"/>
    <property type="molecule type" value="Genomic_DNA"/>
</dbReference>
<dbReference type="Pfam" id="PF05592">
    <property type="entry name" value="Bac_rhamnosid"/>
    <property type="match status" value="1"/>
</dbReference>
<feature type="chain" id="PRO_5035686514" description="alpha-L-rhamnosidase" evidence="3">
    <location>
        <begin position="22"/>
        <end position="999"/>
    </location>
</feature>
<dbReference type="InterPro" id="IPR013737">
    <property type="entry name" value="Bac_rhamnosid_N"/>
</dbReference>
<feature type="signal peptide" evidence="3">
    <location>
        <begin position="1"/>
        <end position="21"/>
    </location>
</feature>
<dbReference type="OrthoDB" id="9980839at2759"/>
<feature type="domain" description="Alpha-L-rhamnosidase six-hairpin glycosidase" evidence="6">
    <location>
        <begin position="506"/>
        <end position="839"/>
    </location>
</feature>